<dbReference type="Gene3D" id="3.40.50.1820">
    <property type="entry name" value="alpha/beta hydrolase"/>
    <property type="match status" value="1"/>
</dbReference>
<evidence type="ECO:0000256" key="2">
    <source>
        <dbReference type="ARBA" id="ARBA00022801"/>
    </source>
</evidence>
<gene>
    <name evidence="4" type="ORF">HV823_03170</name>
</gene>
<dbReference type="InterPro" id="IPR029058">
    <property type="entry name" value="AB_hydrolase_fold"/>
</dbReference>
<dbReference type="NCBIfam" id="TIGR01840">
    <property type="entry name" value="esterase_phb"/>
    <property type="match status" value="1"/>
</dbReference>
<dbReference type="Pfam" id="PF10503">
    <property type="entry name" value="Esterase_PHB"/>
    <property type="match status" value="1"/>
</dbReference>
<dbReference type="PANTHER" id="PTHR43037">
    <property type="entry name" value="UNNAMED PRODUCT-RELATED"/>
    <property type="match status" value="1"/>
</dbReference>
<dbReference type="SUPFAM" id="SSF53474">
    <property type="entry name" value="alpha/beta-Hydrolases"/>
    <property type="match status" value="2"/>
</dbReference>
<protein>
    <submittedName>
        <fullName evidence="4">PHB depolymerase family esterase</fullName>
    </submittedName>
</protein>
<dbReference type="Proteomes" id="UP000659172">
    <property type="component" value="Unassembled WGS sequence"/>
</dbReference>
<organism evidence="4 5">
    <name type="scientific">Mycoplana rhizolycopersici</name>
    <dbReference type="NCBI Taxonomy" id="2746702"/>
    <lineage>
        <taxon>Bacteria</taxon>
        <taxon>Pseudomonadati</taxon>
        <taxon>Pseudomonadota</taxon>
        <taxon>Alphaproteobacteria</taxon>
        <taxon>Hyphomicrobiales</taxon>
        <taxon>Rhizobiaceae</taxon>
        <taxon>Mycoplana</taxon>
    </lineage>
</organism>
<reference evidence="4 5" key="1">
    <citation type="submission" date="2020-06" db="EMBL/GenBank/DDBJ databases">
        <title>Rhizobium sp.nov. isolated from the tomato plant.</title>
        <authorList>
            <person name="Thin K.K."/>
            <person name="Zhang X."/>
            <person name="He S."/>
        </authorList>
    </citation>
    <scope>NUCLEOTIDE SEQUENCE [LARGE SCALE GENOMIC DNA]</scope>
    <source>
        <strain evidence="4 5">DBTS2</strain>
    </source>
</reference>
<comment type="caution">
    <text evidence="4">The sequence shown here is derived from an EMBL/GenBank/DDBJ whole genome shotgun (WGS) entry which is preliminary data.</text>
</comment>
<feature type="region of interest" description="Disordered" evidence="3">
    <location>
        <begin position="30"/>
        <end position="50"/>
    </location>
</feature>
<evidence type="ECO:0000313" key="5">
    <source>
        <dbReference type="Proteomes" id="UP000659172"/>
    </source>
</evidence>
<dbReference type="InterPro" id="IPR010126">
    <property type="entry name" value="Esterase_phb"/>
</dbReference>
<evidence type="ECO:0000256" key="3">
    <source>
        <dbReference type="SAM" id="MobiDB-lite"/>
    </source>
</evidence>
<sequence>MMDRLFFNPERFGELFRPFFPDLEPEYRPAGVRRRRGDDPGLSETKGFGSNPGNLRMFEYVPEALPAEAPLVVVLHGCRQTAESYDRAAGWTALAREQGFCVLYPEQKDANNPRRCFNWFRPSEVTRDRGELASIRQMIVHLSARAGCDPTRIYITGLSAGGAMTAAMLANYPELFAGGAIFAGLPFGAARDARRALAAMEHAPERSASEWGDLVRVASPSAGGLPPLSIWHGTADRTVSISNAEALVAQWLDVRGIDPAGFSETRAKGRRIRRWRDAMGRSQVTFHRIAGLAHGTPIARGKGGGYAARPEPFMLEAGFSSTLEIAREWGLLRVRPAAAKRNPTAVVTSRAGAA</sequence>
<evidence type="ECO:0000256" key="1">
    <source>
        <dbReference type="ARBA" id="ARBA00022729"/>
    </source>
</evidence>
<evidence type="ECO:0000313" key="4">
    <source>
        <dbReference type="EMBL" id="NVP54252.1"/>
    </source>
</evidence>
<dbReference type="PANTHER" id="PTHR43037:SF1">
    <property type="entry name" value="BLL1128 PROTEIN"/>
    <property type="match status" value="1"/>
</dbReference>
<keyword evidence="2" id="KW-0378">Hydrolase</keyword>
<dbReference type="EMBL" id="JABXYK010000002">
    <property type="protein sequence ID" value="NVP54252.1"/>
    <property type="molecule type" value="Genomic_DNA"/>
</dbReference>
<accession>A0ABX2Q948</accession>
<keyword evidence="1" id="KW-0732">Signal</keyword>
<name>A0ABX2Q948_9HYPH</name>
<proteinExistence type="predicted"/>
<dbReference type="InterPro" id="IPR050955">
    <property type="entry name" value="Plant_Biomass_Hydrol_Est"/>
</dbReference>
<keyword evidence="5" id="KW-1185">Reference proteome</keyword>